<reference evidence="2 3" key="1">
    <citation type="journal article" date="2024" name="Microbiology">
        <title>Methylomarinum rosea sp. nov., a novel halophilic methanotrophic bacterium from the hypersaline Lake Elton.</title>
        <authorList>
            <person name="Suleimanov R.Z."/>
            <person name="Oshkin I.Y."/>
            <person name="Danilova O.V."/>
            <person name="Suzina N.E."/>
            <person name="Dedysh S.N."/>
        </authorList>
    </citation>
    <scope>NUCLEOTIDE SEQUENCE [LARGE SCALE GENOMIC DNA]</scope>
    <source>
        <strain evidence="2 3">Ch1-1</strain>
    </source>
</reference>
<evidence type="ECO:0000256" key="1">
    <source>
        <dbReference type="SAM" id="MobiDB-lite"/>
    </source>
</evidence>
<dbReference type="RefSeq" id="WP_305906686.1">
    <property type="nucleotide sequence ID" value="NZ_CP157743.1"/>
</dbReference>
<proteinExistence type="predicted"/>
<evidence type="ECO:0000313" key="2">
    <source>
        <dbReference type="EMBL" id="XBS20537.1"/>
    </source>
</evidence>
<sequence length="55" mass="6493">MAEITPITPTHPPIRPHRIERDDKRRQDEQQQPRRDDDSGEQGGDEPLQHIDERV</sequence>
<evidence type="ECO:0000313" key="3">
    <source>
        <dbReference type="Proteomes" id="UP001225378"/>
    </source>
</evidence>
<accession>A0AAU7NUB0</accession>
<dbReference type="KEGG" id="mech:Q9L42_019695"/>
<gene>
    <name evidence="2" type="ORF">Q9L42_019695</name>
</gene>
<protein>
    <submittedName>
        <fullName evidence="2">Uncharacterized protein</fullName>
    </submittedName>
</protein>
<dbReference type="Proteomes" id="UP001225378">
    <property type="component" value="Chromosome"/>
</dbReference>
<dbReference type="AlphaFoldDB" id="A0AAU7NUB0"/>
<feature type="region of interest" description="Disordered" evidence="1">
    <location>
        <begin position="1"/>
        <end position="55"/>
    </location>
</feature>
<dbReference type="EMBL" id="CP157743">
    <property type="protein sequence ID" value="XBS20537.1"/>
    <property type="molecule type" value="Genomic_DNA"/>
</dbReference>
<feature type="compositionally biased region" description="Basic and acidic residues" evidence="1">
    <location>
        <begin position="17"/>
        <end position="37"/>
    </location>
</feature>
<organism evidence="2 3">
    <name type="scientific">Methylomarinum roseum</name>
    <dbReference type="NCBI Taxonomy" id="3067653"/>
    <lineage>
        <taxon>Bacteria</taxon>
        <taxon>Pseudomonadati</taxon>
        <taxon>Pseudomonadota</taxon>
        <taxon>Gammaproteobacteria</taxon>
        <taxon>Methylococcales</taxon>
        <taxon>Methylococcaceae</taxon>
        <taxon>Methylomarinum</taxon>
    </lineage>
</organism>
<name>A0AAU7NUB0_9GAMM</name>
<keyword evidence="3" id="KW-1185">Reference proteome</keyword>